<dbReference type="InterPro" id="IPR036770">
    <property type="entry name" value="Ankyrin_rpt-contain_sf"/>
</dbReference>
<keyword evidence="1" id="KW-0040">ANK repeat</keyword>
<accession>A0ABD2PVU8</accession>
<dbReference type="Gene3D" id="1.25.40.20">
    <property type="entry name" value="Ankyrin repeat-containing domain"/>
    <property type="match status" value="1"/>
</dbReference>
<dbReference type="AlphaFoldDB" id="A0ABD2PVU8"/>
<proteinExistence type="predicted"/>
<evidence type="ECO:0000313" key="3">
    <source>
        <dbReference type="Proteomes" id="UP001626550"/>
    </source>
</evidence>
<evidence type="ECO:0000256" key="1">
    <source>
        <dbReference type="PROSITE-ProRule" id="PRU00023"/>
    </source>
</evidence>
<dbReference type="InterPro" id="IPR002110">
    <property type="entry name" value="Ankyrin_rpt"/>
</dbReference>
<dbReference type="PROSITE" id="PS50297">
    <property type="entry name" value="ANK_REP_REGION"/>
    <property type="match status" value="1"/>
</dbReference>
<reference evidence="2 3" key="1">
    <citation type="submission" date="2024-11" db="EMBL/GenBank/DDBJ databases">
        <title>Adaptive evolution of stress response genes in parasites aligns with host niche diversity.</title>
        <authorList>
            <person name="Hahn C."/>
            <person name="Resl P."/>
        </authorList>
    </citation>
    <scope>NUCLEOTIDE SEQUENCE [LARGE SCALE GENOMIC DNA]</scope>
    <source>
        <strain evidence="2">EGGRZ-B1_66</strain>
        <tissue evidence="2">Body</tissue>
    </source>
</reference>
<dbReference type="Proteomes" id="UP001626550">
    <property type="component" value="Unassembled WGS sequence"/>
</dbReference>
<evidence type="ECO:0000313" key="2">
    <source>
        <dbReference type="EMBL" id="KAL3311573.1"/>
    </source>
</evidence>
<comment type="caution">
    <text evidence="2">The sequence shown here is derived from an EMBL/GenBank/DDBJ whole genome shotgun (WGS) entry which is preliminary data.</text>
</comment>
<dbReference type="EMBL" id="JBJKFK010002134">
    <property type="protein sequence ID" value="KAL3311573.1"/>
    <property type="molecule type" value="Genomic_DNA"/>
</dbReference>
<dbReference type="SUPFAM" id="SSF48403">
    <property type="entry name" value="Ankyrin repeat"/>
    <property type="match status" value="1"/>
</dbReference>
<dbReference type="PROSITE" id="PS50088">
    <property type="entry name" value="ANK_REPEAT"/>
    <property type="match status" value="1"/>
</dbReference>
<protein>
    <submittedName>
        <fullName evidence="2">Serine/threonine-protein phosphatase 6 regulatory ankyrin repeat subunit A</fullName>
    </submittedName>
</protein>
<name>A0ABD2PVU8_9PLAT</name>
<feature type="repeat" description="ANK" evidence="1">
    <location>
        <begin position="24"/>
        <end position="56"/>
    </location>
</feature>
<organism evidence="2 3">
    <name type="scientific">Cichlidogyrus casuarinus</name>
    <dbReference type="NCBI Taxonomy" id="1844966"/>
    <lineage>
        <taxon>Eukaryota</taxon>
        <taxon>Metazoa</taxon>
        <taxon>Spiralia</taxon>
        <taxon>Lophotrochozoa</taxon>
        <taxon>Platyhelminthes</taxon>
        <taxon>Monogenea</taxon>
        <taxon>Monopisthocotylea</taxon>
        <taxon>Dactylogyridea</taxon>
        <taxon>Ancyrocephalidae</taxon>
        <taxon>Cichlidogyrus</taxon>
    </lineage>
</organism>
<sequence>MHYTEAWLVERIQDKDLVNQRDHYNRTPAHLAITTGLPLLLEKLIARGANMYAVDQDGRIPALSCAQTPQIAECLSLCLAAMFPALETVGTQLRESIHKSSSRDLLESESDTPVTGSLSSVAVKIPKSFNASSSINEAAVMVNNDDEPTSNLIDSDSEFY</sequence>
<keyword evidence="3" id="KW-1185">Reference proteome</keyword>
<gene>
    <name evidence="2" type="primary">ANKRD28</name>
    <name evidence="2" type="ORF">Ciccas_009842</name>
</gene>